<dbReference type="KEGG" id="cmt:CCM_09445"/>
<dbReference type="GeneID" id="18171448"/>
<gene>
    <name evidence="1" type="ORF">CCM_09445</name>
</gene>
<evidence type="ECO:0000313" key="2">
    <source>
        <dbReference type="Proteomes" id="UP000001610"/>
    </source>
</evidence>
<dbReference type="AlphaFoldDB" id="G3JUB6"/>
<evidence type="ECO:0000313" key="1">
    <source>
        <dbReference type="EMBL" id="EGX87823.1"/>
    </source>
</evidence>
<dbReference type="EMBL" id="JH126407">
    <property type="protein sequence ID" value="EGX87823.1"/>
    <property type="molecule type" value="Genomic_DNA"/>
</dbReference>
<dbReference type="VEuPathDB" id="FungiDB:CCM_09445"/>
<dbReference type="Proteomes" id="UP000001610">
    <property type="component" value="Unassembled WGS sequence"/>
</dbReference>
<dbReference type="RefSeq" id="XP_006674642.1">
    <property type="nucleotide sequence ID" value="XM_006674579.1"/>
</dbReference>
<dbReference type="InParanoid" id="G3JUB6"/>
<accession>G3JUB6</accession>
<protein>
    <submittedName>
        <fullName evidence="1">Uncharacterized protein</fullName>
    </submittedName>
</protein>
<sequence length="311" mass="34526">MFGAHAVPRRLRRCHLEDGVANEQTRGSYGYSGQDRRRPGWFAALLRRHQQPNDQSPPRALRHPGLSRTFSILDSHTSNVSVTLTIANCVNDLSCLSYAVGLPASQPKKKPMMLFLGGSRNRRANVDLQAHTHTTTRQQSIGAEPGCASQNQRHWWATLLFLKHRLAAPKPLSISQNVAREGEESCDLYPLFPSGIRVDAPLQEKKVGAEWLVNELFRCLACHESDTCDSNLNVMMNLALEKIFLCCTLRVTQASPFIYMHLCHPLDATAKSPIACPGKCSPVLAGFRGIVGRKKGTRRFGPSAIYSAVWI</sequence>
<keyword evidence="2" id="KW-1185">Reference proteome</keyword>
<name>G3JUB6_CORMM</name>
<dbReference type="HOGENOM" id="CLU_894336_0_0_1"/>
<organism evidence="1 2">
    <name type="scientific">Cordyceps militaris (strain CM01)</name>
    <name type="common">Caterpillar fungus</name>
    <dbReference type="NCBI Taxonomy" id="983644"/>
    <lineage>
        <taxon>Eukaryota</taxon>
        <taxon>Fungi</taxon>
        <taxon>Dikarya</taxon>
        <taxon>Ascomycota</taxon>
        <taxon>Pezizomycotina</taxon>
        <taxon>Sordariomycetes</taxon>
        <taxon>Hypocreomycetidae</taxon>
        <taxon>Hypocreales</taxon>
        <taxon>Cordycipitaceae</taxon>
        <taxon>Cordyceps</taxon>
    </lineage>
</organism>
<proteinExistence type="predicted"/>
<reference evidence="1 2" key="1">
    <citation type="journal article" date="2011" name="Genome Biol.">
        <title>Genome sequence of the insect pathogenic fungus Cordyceps militaris, a valued traditional Chinese medicine.</title>
        <authorList>
            <person name="Zheng P."/>
            <person name="Xia Y."/>
            <person name="Xiao G."/>
            <person name="Xiong C."/>
            <person name="Hu X."/>
            <person name="Zhang S."/>
            <person name="Zheng H."/>
            <person name="Huang Y."/>
            <person name="Zhou Y."/>
            <person name="Wang S."/>
            <person name="Zhao G.P."/>
            <person name="Liu X."/>
            <person name="St Leger R.J."/>
            <person name="Wang C."/>
        </authorList>
    </citation>
    <scope>NUCLEOTIDE SEQUENCE [LARGE SCALE GENOMIC DNA]</scope>
    <source>
        <strain evidence="1 2">CM01</strain>
    </source>
</reference>